<keyword evidence="2" id="KW-0238">DNA-binding</keyword>
<evidence type="ECO:0000313" key="6">
    <source>
        <dbReference type="Proteomes" id="UP000552864"/>
    </source>
</evidence>
<dbReference type="GO" id="GO:0043565">
    <property type="term" value="F:sequence-specific DNA binding"/>
    <property type="evidence" value="ECO:0007669"/>
    <property type="project" value="InterPro"/>
</dbReference>
<name>A0A847SSR5_9BACT</name>
<keyword evidence="1" id="KW-0805">Transcription regulation</keyword>
<dbReference type="PANTHER" id="PTHR46796:SF13">
    <property type="entry name" value="HTH-TYPE TRANSCRIPTIONAL ACTIVATOR RHAS"/>
    <property type="match status" value="1"/>
</dbReference>
<dbReference type="InterPro" id="IPR046532">
    <property type="entry name" value="DUF6597"/>
</dbReference>
<evidence type="ECO:0000256" key="1">
    <source>
        <dbReference type="ARBA" id="ARBA00023015"/>
    </source>
</evidence>
<dbReference type="PROSITE" id="PS01124">
    <property type="entry name" value="HTH_ARAC_FAMILY_2"/>
    <property type="match status" value="1"/>
</dbReference>
<evidence type="ECO:0000313" key="5">
    <source>
        <dbReference type="EMBL" id="NLR80646.1"/>
    </source>
</evidence>
<evidence type="ECO:0000256" key="2">
    <source>
        <dbReference type="ARBA" id="ARBA00023125"/>
    </source>
</evidence>
<proteinExistence type="predicted"/>
<dbReference type="SUPFAM" id="SSF46689">
    <property type="entry name" value="Homeodomain-like"/>
    <property type="match status" value="1"/>
</dbReference>
<sequence length="278" mass="30881">MQRYMQVPPSIALSGFIKHYLFLETTTEAVKQLRLFADGHTGWVFSFKDQLIRGFTPEGTPAYLPDNFVYGQVNAFRDLYGHGHISLMIVVFHAHSIYSLLGIPSGELKDDILPTAELFGSGAGTLYDRLLEQPDISEKIRLVEDFFGAWLSGKSFPVQSPVTAAMRFIAASKGLVTVTALTQLTGYHERKLERAFTAGIGVSPKQFAGIVKLHVFLRCLKTSSSSTHLTSLAYEVGYADQPHLIREFKKYTGLTPSQYRHQVHPLAVNFLALRSPGA</sequence>
<dbReference type="PANTHER" id="PTHR46796">
    <property type="entry name" value="HTH-TYPE TRANSCRIPTIONAL ACTIVATOR RHAS-RELATED"/>
    <property type="match status" value="1"/>
</dbReference>
<keyword evidence="3" id="KW-0804">Transcription</keyword>
<protein>
    <submittedName>
        <fullName evidence="5">Helix-turn-helix transcriptional regulator</fullName>
    </submittedName>
</protein>
<dbReference type="Pfam" id="PF20240">
    <property type="entry name" value="DUF6597"/>
    <property type="match status" value="1"/>
</dbReference>
<dbReference type="InterPro" id="IPR050204">
    <property type="entry name" value="AraC_XylS_family_regulators"/>
</dbReference>
<keyword evidence="6" id="KW-1185">Reference proteome</keyword>
<accession>A0A847SSR5</accession>
<dbReference type="EMBL" id="JABAHZ010000004">
    <property type="protein sequence ID" value="NLR80646.1"/>
    <property type="molecule type" value="Genomic_DNA"/>
</dbReference>
<organism evidence="5 6">
    <name type="scientific">Chitinophaga eiseniae</name>
    <dbReference type="NCBI Taxonomy" id="634771"/>
    <lineage>
        <taxon>Bacteria</taxon>
        <taxon>Pseudomonadati</taxon>
        <taxon>Bacteroidota</taxon>
        <taxon>Chitinophagia</taxon>
        <taxon>Chitinophagales</taxon>
        <taxon>Chitinophagaceae</taxon>
        <taxon>Chitinophaga</taxon>
    </lineage>
</organism>
<evidence type="ECO:0000259" key="4">
    <source>
        <dbReference type="PROSITE" id="PS01124"/>
    </source>
</evidence>
<dbReference type="Gene3D" id="1.10.10.60">
    <property type="entry name" value="Homeodomain-like"/>
    <property type="match status" value="1"/>
</dbReference>
<dbReference type="InterPro" id="IPR018060">
    <property type="entry name" value="HTH_AraC"/>
</dbReference>
<dbReference type="SMART" id="SM00342">
    <property type="entry name" value="HTH_ARAC"/>
    <property type="match status" value="1"/>
</dbReference>
<comment type="caution">
    <text evidence="5">The sequence shown here is derived from an EMBL/GenBank/DDBJ whole genome shotgun (WGS) entry which is preliminary data.</text>
</comment>
<feature type="domain" description="HTH araC/xylS-type" evidence="4">
    <location>
        <begin position="160"/>
        <end position="262"/>
    </location>
</feature>
<dbReference type="Pfam" id="PF12833">
    <property type="entry name" value="HTH_18"/>
    <property type="match status" value="1"/>
</dbReference>
<dbReference type="GO" id="GO:0003700">
    <property type="term" value="F:DNA-binding transcription factor activity"/>
    <property type="evidence" value="ECO:0007669"/>
    <property type="project" value="InterPro"/>
</dbReference>
<reference evidence="5 6" key="1">
    <citation type="submission" date="2020-04" db="EMBL/GenBank/DDBJ databases">
        <authorList>
            <person name="Yin C."/>
        </authorList>
    </citation>
    <scope>NUCLEOTIDE SEQUENCE [LARGE SCALE GENOMIC DNA]</scope>
    <source>
        <strain evidence="5 6">Ak56</strain>
    </source>
</reference>
<evidence type="ECO:0000256" key="3">
    <source>
        <dbReference type="ARBA" id="ARBA00023163"/>
    </source>
</evidence>
<dbReference type="AlphaFoldDB" id="A0A847SSR5"/>
<dbReference type="Proteomes" id="UP000552864">
    <property type="component" value="Unassembled WGS sequence"/>
</dbReference>
<gene>
    <name evidence="5" type="ORF">HGH91_18605</name>
</gene>
<dbReference type="InterPro" id="IPR009057">
    <property type="entry name" value="Homeodomain-like_sf"/>
</dbReference>